<dbReference type="InterPro" id="IPR038550">
    <property type="entry name" value="GPCR_3_9-Cys_sf"/>
</dbReference>
<feature type="transmembrane region" description="Helical" evidence="12">
    <location>
        <begin position="642"/>
        <end position="663"/>
    </location>
</feature>
<feature type="transmembrane region" description="Helical" evidence="12">
    <location>
        <begin position="675"/>
        <end position="695"/>
    </location>
</feature>
<dbReference type="PROSITE" id="PS50259">
    <property type="entry name" value="G_PROTEIN_RECEP_F3_4"/>
    <property type="match status" value="1"/>
</dbReference>
<evidence type="ECO:0000256" key="8">
    <source>
        <dbReference type="ARBA" id="ARBA00023170"/>
    </source>
</evidence>
<keyword evidence="6" id="KW-0297">G-protein coupled receptor</keyword>
<evidence type="ECO:0000256" key="6">
    <source>
        <dbReference type="ARBA" id="ARBA00023040"/>
    </source>
</evidence>
<dbReference type="FunFam" id="3.40.50.2300:FF:000016">
    <property type="entry name" value="Taste 1 receptor member 2"/>
    <property type="match status" value="1"/>
</dbReference>
<protein>
    <recommendedName>
        <fullName evidence="17">G-protein coupled receptors family 3 profile domain-containing protein</fullName>
    </recommendedName>
</protein>
<keyword evidence="2" id="KW-1003">Cell membrane</keyword>
<evidence type="ECO:0000256" key="12">
    <source>
        <dbReference type="SAM" id="Phobius"/>
    </source>
</evidence>
<dbReference type="Pfam" id="PF07562">
    <property type="entry name" value="NCD3G"/>
    <property type="match status" value="1"/>
</dbReference>
<evidence type="ECO:0008006" key="17">
    <source>
        <dbReference type="Google" id="ProtNLM"/>
    </source>
</evidence>
<dbReference type="InterPro" id="IPR001828">
    <property type="entry name" value="ANF_lig-bd_rcpt"/>
</dbReference>
<keyword evidence="8" id="KW-0675">Receptor</keyword>
<dbReference type="SUPFAM" id="SSF53822">
    <property type="entry name" value="Periplasmic binding protein-like I"/>
    <property type="match status" value="1"/>
</dbReference>
<comment type="caution">
    <text evidence="15">The sequence shown here is derived from an EMBL/GenBank/DDBJ whole genome shotgun (WGS) entry which is preliminary data.</text>
</comment>
<dbReference type="PROSITE" id="PS00980">
    <property type="entry name" value="G_PROTEIN_RECEP_F3_2"/>
    <property type="match status" value="1"/>
</dbReference>
<accession>A0ABD1KW21</accession>
<dbReference type="PROSITE" id="PS51379">
    <property type="entry name" value="4FE4S_FER_2"/>
    <property type="match status" value="1"/>
</dbReference>
<dbReference type="Pfam" id="PF01094">
    <property type="entry name" value="ANF_receptor"/>
    <property type="match status" value="1"/>
</dbReference>
<evidence type="ECO:0000256" key="9">
    <source>
        <dbReference type="ARBA" id="ARBA00023180"/>
    </source>
</evidence>
<dbReference type="Proteomes" id="UP001591681">
    <property type="component" value="Unassembled WGS sequence"/>
</dbReference>
<dbReference type="Pfam" id="PF00003">
    <property type="entry name" value="7tm_3"/>
    <property type="match status" value="1"/>
</dbReference>
<dbReference type="Gene3D" id="3.40.50.2300">
    <property type="match status" value="2"/>
</dbReference>
<comment type="subcellular location">
    <subcellularLocation>
        <location evidence="1">Cell membrane</location>
        <topology evidence="1">Multi-pass membrane protein</topology>
    </subcellularLocation>
</comment>
<dbReference type="PANTHER" id="PTHR24061:SF441">
    <property type="entry name" value="TASTE RECEPTOR TYPE 1 MEMBER 2B-RELATED"/>
    <property type="match status" value="1"/>
</dbReference>
<dbReference type="GO" id="GO:0004930">
    <property type="term" value="F:G protein-coupled receptor activity"/>
    <property type="evidence" value="ECO:0007669"/>
    <property type="project" value="UniProtKB-KW"/>
</dbReference>
<dbReference type="InterPro" id="IPR017978">
    <property type="entry name" value="GPCR_3_C"/>
</dbReference>
<dbReference type="InterPro" id="IPR011500">
    <property type="entry name" value="GPCR_3_9-Cys_dom"/>
</dbReference>
<feature type="transmembrane region" description="Helical" evidence="12">
    <location>
        <begin position="478"/>
        <end position="504"/>
    </location>
</feature>
<evidence type="ECO:0000259" key="14">
    <source>
        <dbReference type="PROSITE" id="PS51379"/>
    </source>
</evidence>
<evidence type="ECO:0000313" key="16">
    <source>
        <dbReference type="Proteomes" id="UP001591681"/>
    </source>
</evidence>
<evidence type="ECO:0000256" key="1">
    <source>
        <dbReference type="ARBA" id="ARBA00004651"/>
    </source>
</evidence>
<proteinExistence type="inferred from homology"/>
<keyword evidence="10" id="KW-0807">Transducer</keyword>
<evidence type="ECO:0000259" key="13">
    <source>
        <dbReference type="PROSITE" id="PS50259"/>
    </source>
</evidence>
<keyword evidence="7 12" id="KW-0472">Membrane</keyword>
<feature type="transmembrane region" description="Helical" evidence="12">
    <location>
        <begin position="549"/>
        <end position="573"/>
    </location>
</feature>
<sequence length="754" mass="84264">MFQVFRFAVEEINNSTTLLPNVTIGYHLFDHCSDAHNFPAILHFFSHSSSITAAEEYNHHLPNVIGFTGPFSSTQTITLAPLFMMDLIPMVNYGAGSSTLSDKLVYPSFVRTVPSNKDQIELIIHIIKHFGWNWVAFIGSNSAYSEDGSQLFFELTKNTGICLAYRELLADTAKLDTVFHNITALNINIIVLFTEQLFAEEIISSALQLNFHNKVWIASEAWAMNQQLRKLSEIKTAGTIIGVVPTVVSLPGFEEFVYQSQHSGDSVHIDEGSCNQACVNCSSVSPEDVISENPTYSFPIYSAVYTMATALHNALQCNQSGCNKSHIVYPHMLLHEIKLLHFPLNQINVTYNKHLDPPAHYIIVLWDTKDYPAVIREIGTFHNGPHTDFSIDDKLIDWHGTGMVPFSNCSVECKPGSVQVQNNMHQCCFSCVKCPRNHYTSHTADLYTCLACGEDEWSDAGSTSCQKRSMEYLHYSDAFSVFLLLSASFLMLLCVGVAVLFAMHHSTPVVRSAGGSMCYLMLSCLAAATTSAFFHFGEPSALSCAVLNWTFIFFYTVCLSCLFVRSLQIIVIFKMATHLPRAHALWVKHNGQWLVVAAMSLLQLLVCATYMATGRAVPVRDTASFKDQILLTCSVNNMATTIVGIILLCIISALCFCFSYMGTDLPKNYNEAKSITFSILLFYLSWVVYFTAYILSSSKVVQVVKVVVDLCSLYGVMVTYFIPKCFVIVFQPLKNTQEYFQTSIQSYTQTISRM</sequence>
<feature type="transmembrane region" description="Helical" evidence="12">
    <location>
        <begin position="707"/>
        <end position="730"/>
    </location>
</feature>
<dbReference type="InterPro" id="IPR000068">
    <property type="entry name" value="GPCR_3_Ca_sens_rcpt-rel"/>
</dbReference>
<dbReference type="AlphaFoldDB" id="A0ABD1KW21"/>
<dbReference type="GO" id="GO:0005886">
    <property type="term" value="C:plasma membrane"/>
    <property type="evidence" value="ECO:0007669"/>
    <property type="project" value="UniProtKB-SubCell"/>
</dbReference>
<evidence type="ECO:0000256" key="10">
    <source>
        <dbReference type="ARBA" id="ARBA00023224"/>
    </source>
</evidence>
<dbReference type="GO" id="GO:0050909">
    <property type="term" value="P:sensory perception of taste"/>
    <property type="evidence" value="ECO:0007669"/>
    <property type="project" value="UniProtKB-ARBA"/>
</dbReference>
<keyword evidence="5 12" id="KW-1133">Transmembrane helix</keyword>
<feature type="transmembrane region" description="Helical" evidence="12">
    <location>
        <begin position="593"/>
        <end position="612"/>
    </location>
</feature>
<dbReference type="InterPro" id="IPR000337">
    <property type="entry name" value="GPCR_3"/>
</dbReference>
<keyword evidence="3 12" id="KW-0812">Transmembrane</keyword>
<evidence type="ECO:0000256" key="11">
    <source>
        <dbReference type="ARBA" id="ARBA00038492"/>
    </source>
</evidence>
<dbReference type="FunFam" id="2.10.50.30:FF:000004">
    <property type="entry name" value="Taste receptor type 1 member 3-like protein"/>
    <property type="match status" value="1"/>
</dbReference>
<keyword evidence="4" id="KW-0732">Signal</keyword>
<organism evidence="15 16">
    <name type="scientific">Coilia grayii</name>
    <name type="common">Gray's grenadier anchovy</name>
    <dbReference type="NCBI Taxonomy" id="363190"/>
    <lineage>
        <taxon>Eukaryota</taxon>
        <taxon>Metazoa</taxon>
        <taxon>Chordata</taxon>
        <taxon>Craniata</taxon>
        <taxon>Vertebrata</taxon>
        <taxon>Euteleostomi</taxon>
        <taxon>Actinopterygii</taxon>
        <taxon>Neopterygii</taxon>
        <taxon>Teleostei</taxon>
        <taxon>Clupei</taxon>
        <taxon>Clupeiformes</taxon>
        <taxon>Clupeoidei</taxon>
        <taxon>Engraulidae</taxon>
        <taxon>Coilinae</taxon>
        <taxon>Coilia</taxon>
    </lineage>
</organism>
<dbReference type="InterPro" id="IPR017896">
    <property type="entry name" value="4Fe4S_Fe-S-bd"/>
</dbReference>
<reference evidence="15 16" key="1">
    <citation type="submission" date="2024-09" db="EMBL/GenBank/DDBJ databases">
        <title>A chromosome-level genome assembly of Gray's grenadier anchovy, Coilia grayii.</title>
        <authorList>
            <person name="Fu Z."/>
        </authorList>
    </citation>
    <scope>NUCLEOTIDE SEQUENCE [LARGE SCALE GENOMIC DNA]</scope>
    <source>
        <strain evidence="15">G4</strain>
        <tissue evidence="15">Muscle</tissue>
    </source>
</reference>
<evidence type="ECO:0000256" key="5">
    <source>
        <dbReference type="ARBA" id="ARBA00022989"/>
    </source>
</evidence>
<evidence type="ECO:0000256" key="7">
    <source>
        <dbReference type="ARBA" id="ARBA00023136"/>
    </source>
</evidence>
<gene>
    <name evidence="15" type="ORF">ACEWY4_000226</name>
</gene>
<evidence type="ECO:0000256" key="4">
    <source>
        <dbReference type="ARBA" id="ARBA00022729"/>
    </source>
</evidence>
<comment type="similarity">
    <text evidence="11">Belongs to the G-protein coupled receptor 3 family. TAS1R subfamily.</text>
</comment>
<dbReference type="PRINTS" id="PR00248">
    <property type="entry name" value="GPCRMGR"/>
</dbReference>
<name>A0ABD1KW21_9TELE</name>
<dbReference type="InterPro" id="IPR028082">
    <property type="entry name" value="Peripla_BP_I"/>
</dbReference>
<evidence type="ECO:0000256" key="3">
    <source>
        <dbReference type="ARBA" id="ARBA00022692"/>
    </source>
</evidence>
<dbReference type="InterPro" id="IPR017979">
    <property type="entry name" value="GPCR_3_CS"/>
</dbReference>
<feature type="domain" description="4Fe-4S ferredoxin-type" evidence="14">
    <location>
        <begin position="265"/>
        <end position="295"/>
    </location>
</feature>
<keyword evidence="9" id="KW-0325">Glycoprotein</keyword>
<evidence type="ECO:0000313" key="15">
    <source>
        <dbReference type="EMBL" id="KAL2103358.1"/>
    </source>
</evidence>
<dbReference type="Gene3D" id="2.10.50.30">
    <property type="entry name" value="GPCR, family 3, nine cysteines domain"/>
    <property type="match status" value="1"/>
</dbReference>
<dbReference type="PANTHER" id="PTHR24061">
    <property type="entry name" value="CALCIUM-SENSING RECEPTOR-RELATED"/>
    <property type="match status" value="1"/>
</dbReference>
<keyword evidence="16" id="KW-1185">Reference proteome</keyword>
<feature type="domain" description="G-protein coupled receptors family 3 profile" evidence="13">
    <location>
        <begin position="479"/>
        <end position="744"/>
    </location>
</feature>
<feature type="transmembrane region" description="Helical" evidence="12">
    <location>
        <begin position="516"/>
        <end position="537"/>
    </location>
</feature>
<dbReference type="EMBL" id="JBHFQA010000001">
    <property type="protein sequence ID" value="KAL2103358.1"/>
    <property type="molecule type" value="Genomic_DNA"/>
</dbReference>
<evidence type="ECO:0000256" key="2">
    <source>
        <dbReference type="ARBA" id="ARBA00022475"/>
    </source>
</evidence>